<dbReference type="Proteomes" id="UP001199044">
    <property type="component" value="Unassembled WGS sequence"/>
</dbReference>
<dbReference type="Pfam" id="PF09839">
    <property type="entry name" value="DUF2066"/>
    <property type="match status" value="1"/>
</dbReference>
<feature type="chain" id="PRO_5045168579" evidence="1">
    <location>
        <begin position="19"/>
        <end position="417"/>
    </location>
</feature>
<organism evidence="2 3">
    <name type="scientific">Vibrio tritonius</name>
    <dbReference type="NCBI Taxonomy" id="1435069"/>
    <lineage>
        <taxon>Bacteria</taxon>
        <taxon>Pseudomonadati</taxon>
        <taxon>Pseudomonadota</taxon>
        <taxon>Gammaproteobacteria</taxon>
        <taxon>Vibrionales</taxon>
        <taxon>Vibrionaceae</taxon>
        <taxon>Vibrio</taxon>
    </lineage>
</organism>
<evidence type="ECO:0000256" key="1">
    <source>
        <dbReference type="SAM" id="SignalP"/>
    </source>
</evidence>
<feature type="signal peptide" evidence="1">
    <location>
        <begin position="1"/>
        <end position="18"/>
    </location>
</feature>
<protein>
    <submittedName>
        <fullName evidence="2">DUF2066 domain-containing protein</fullName>
    </submittedName>
</protein>
<name>A0ABS7YGU3_9VIBR</name>
<keyword evidence="1" id="KW-0732">Signal</keyword>
<sequence length="417" mass="45766">MRYLALLLMGLISIPASALTKVNLYQTEVVLDSQQQDSDDDARLRGMEQVIVRATGNTASLDNDVIKKALHHNSQYLTQISSGQNNGQPTVKLGFSAPHIRSLLTQAQLPFWPEYRANLLVWLVEDNNYDRSVMWEHSDSPLLQSLQTEAQLRGLPITVPVGDFDDITGIQTSDLWGGFTGPIAQASMRYPTDGVLVIRAQGEDLRWTLYDQNAEQMASSIKEPVSGDASGEQAMQQLIDAVSQYYAQKNSVLVASQSSQYVLADFSGLKNAQDFFTLEQTLSALSSVAALDVLSIQGDKVEYKVHLLATPEDFEQEVMRTKQLEEVDMMGVPMSDIKTNYSNDNLDPSISSPMTGATMQDTLVDNPLSGDNVGSPSVDSSVRGENAITDDGLTAQGTAMVSQADTPPKNLYFRWLN</sequence>
<keyword evidence="3" id="KW-1185">Reference proteome</keyword>
<evidence type="ECO:0000313" key="2">
    <source>
        <dbReference type="EMBL" id="MCA2014890.1"/>
    </source>
</evidence>
<dbReference type="RefSeq" id="WP_225249415.1">
    <property type="nucleotide sequence ID" value="NZ_JAIWIU010000010.1"/>
</dbReference>
<gene>
    <name evidence="2" type="ORF">LDJ79_02130</name>
</gene>
<evidence type="ECO:0000313" key="3">
    <source>
        <dbReference type="Proteomes" id="UP001199044"/>
    </source>
</evidence>
<comment type="caution">
    <text evidence="2">The sequence shown here is derived from an EMBL/GenBank/DDBJ whole genome shotgun (WGS) entry which is preliminary data.</text>
</comment>
<dbReference type="InterPro" id="IPR018642">
    <property type="entry name" value="DUF2066"/>
</dbReference>
<proteinExistence type="predicted"/>
<accession>A0ABS7YGU3</accession>
<dbReference type="EMBL" id="JAIWIU010000010">
    <property type="protein sequence ID" value="MCA2014890.1"/>
    <property type="molecule type" value="Genomic_DNA"/>
</dbReference>
<reference evidence="3" key="1">
    <citation type="submission" date="2023-07" db="EMBL/GenBank/DDBJ databases">
        <title>Molecular identification of indigenous halophilic bacteria isolated from red sea cost, biodegradation of synthetic dyes and assessment of degraded metabolite toxicity.</title>
        <authorList>
            <person name="Chaieb K."/>
            <person name="Altayb H.N."/>
        </authorList>
    </citation>
    <scope>NUCLEOTIDE SEQUENCE [LARGE SCALE GENOMIC DNA]</scope>
    <source>
        <strain evidence="3">K20</strain>
    </source>
</reference>